<sequence length="59" mass="6041">MDYSSFQSFPLFPPITALMQTWHVPAPITGTETPPEAAIRATGGGIGGSRASSSGCTVS</sequence>
<reference evidence="2 3" key="1">
    <citation type="journal article" date="2014" name="PLoS Negl. Trop. Dis.">
        <title>Whole Genome Sequence of the Treponema pallidum subsp. endemicum Strain Bosnia A: The Genome Is Related to Yaws Treponemes but Contains Few Loci Similar to Syphilis Treponemes.</title>
        <authorList>
            <person name="Staudova B."/>
            <person name="Strouhal M."/>
            <person name="Zobanikova M."/>
            <person name="Cejkova D."/>
            <person name="Fulton L.L."/>
            <person name="Chen L."/>
            <person name="Giacani L."/>
            <person name="Centurion-Lara A."/>
            <person name="Bruisten S.M."/>
            <person name="Sodergren E."/>
            <person name="Weinstock G.M."/>
            <person name="Smajs D."/>
        </authorList>
    </citation>
    <scope>NUCLEOTIDE SEQUENCE [LARGE SCALE GENOMIC DNA]</scope>
    <source>
        <strain evidence="2 3">Bosnia A</strain>
    </source>
</reference>
<dbReference type="EMBL" id="CP007548">
    <property type="protein sequence ID" value="AJB40483.1"/>
    <property type="molecule type" value="Genomic_DNA"/>
</dbReference>
<evidence type="ECO:0000313" key="2">
    <source>
        <dbReference type="EMBL" id="AJB40483.1"/>
    </source>
</evidence>
<organism evidence="2 3">
    <name type="scientific">Treponema pallidum subsp. endemicum str. Bosnia A</name>
    <dbReference type="NCBI Taxonomy" id="1155776"/>
    <lineage>
        <taxon>Bacteria</taxon>
        <taxon>Pseudomonadati</taxon>
        <taxon>Spirochaetota</taxon>
        <taxon>Spirochaetia</taxon>
        <taxon>Spirochaetales</taxon>
        <taxon>Treponemataceae</taxon>
        <taxon>Treponema</taxon>
    </lineage>
</organism>
<dbReference type="Proteomes" id="UP000031112">
    <property type="component" value="Chromosome"/>
</dbReference>
<dbReference type="AlphaFoldDB" id="A0AAU8RNH2"/>
<protein>
    <submittedName>
        <fullName evidence="2">Uncharacterized protein</fullName>
    </submittedName>
</protein>
<name>A0AAU8RNH2_TREPL</name>
<accession>A0AAU8RNH2</accession>
<feature type="compositionally biased region" description="Low complexity" evidence="1">
    <location>
        <begin position="49"/>
        <end position="59"/>
    </location>
</feature>
<evidence type="ECO:0000313" key="3">
    <source>
        <dbReference type="Proteomes" id="UP000031112"/>
    </source>
</evidence>
<evidence type="ECO:0000256" key="1">
    <source>
        <dbReference type="SAM" id="MobiDB-lite"/>
    </source>
</evidence>
<gene>
    <name evidence="2" type="ORF">TENDBA_0461a</name>
</gene>
<feature type="region of interest" description="Disordered" evidence="1">
    <location>
        <begin position="26"/>
        <end position="59"/>
    </location>
</feature>
<proteinExistence type="predicted"/>